<feature type="chain" id="PRO_5020635410" evidence="2">
    <location>
        <begin position="16"/>
        <end position="364"/>
    </location>
</feature>
<evidence type="ECO:0000313" key="4">
    <source>
        <dbReference type="Proteomes" id="UP000298652"/>
    </source>
</evidence>
<reference evidence="3" key="1">
    <citation type="submission" date="2019-03" db="EMBL/GenBank/DDBJ databases">
        <title>WGS assembly of Setaria viridis.</title>
        <authorList>
            <person name="Huang P."/>
            <person name="Jenkins J."/>
            <person name="Grimwood J."/>
            <person name="Barry K."/>
            <person name="Healey A."/>
            <person name="Mamidi S."/>
            <person name="Sreedasyam A."/>
            <person name="Shu S."/>
            <person name="Feldman M."/>
            <person name="Wu J."/>
            <person name="Yu Y."/>
            <person name="Chen C."/>
            <person name="Johnson J."/>
            <person name="Rokhsar D."/>
            <person name="Baxter I."/>
            <person name="Schmutz J."/>
            <person name="Brutnell T."/>
            <person name="Kellogg E."/>
        </authorList>
    </citation>
    <scope>NUCLEOTIDE SEQUENCE [LARGE SCALE GENOMIC DNA]</scope>
</reference>
<organism evidence="3 4">
    <name type="scientific">Setaria viridis</name>
    <name type="common">Green bristlegrass</name>
    <name type="synonym">Setaria italica subsp. viridis</name>
    <dbReference type="NCBI Taxonomy" id="4556"/>
    <lineage>
        <taxon>Eukaryota</taxon>
        <taxon>Viridiplantae</taxon>
        <taxon>Streptophyta</taxon>
        <taxon>Embryophyta</taxon>
        <taxon>Tracheophyta</taxon>
        <taxon>Spermatophyta</taxon>
        <taxon>Magnoliopsida</taxon>
        <taxon>Liliopsida</taxon>
        <taxon>Poales</taxon>
        <taxon>Poaceae</taxon>
        <taxon>PACMAD clade</taxon>
        <taxon>Panicoideae</taxon>
        <taxon>Panicodae</taxon>
        <taxon>Paniceae</taxon>
        <taxon>Cenchrinae</taxon>
        <taxon>Setaria</taxon>
    </lineage>
</organism>
<keyword evidence="4" id="KW-1185">Reference proteome</keyword>
<sequence>MAGLFSSGMELLAIAASLLSDGLELGLRPSRVLPRRLLAPPQINDDLLGGGNLRGQLYGPLLLQSEVFPEPPPEPEEIELSPATFLEGLQDNTPSGTEQREENNQRRKHHTRPPGTTTPSSSPNAEDRVARTLASPPCSACHLPHSMVSSSVKRGLCGSSRDVQCKIDPFRTLGTGLAETRVEAAPAAPDTAVPDAAFEVGTATPEGVGLTDSPGARAPTPIQAATATADAKACPDPFIGATASITDAGVSVPMAAAPSVTATKAGVPAPVVASGAGTSTSTAATPSTAAPRVEIPISVTAASSVAATGVGVPASSTAAVLVVAAGADSPSSVATAVPITAVRATTPVSATIVGTACSPPPRRH</sequence>
<dbReference type="AlphaFoldDB" id="A0A4U6W9Q4"/>
<dbReference type="Gramene" id="TKW38715">
    <property type="protein sequence ID" value="TKW38715"/>
    <property type="gene ID" value="SEVIR_1G133900v2"/>
</dbReference>
<accession>A0A4U6W9Q4</accession>
<evidence type="ECO:0000256" key="1">
    <source>
        <dbReference type="SAM" id="MobiDB-lite"/>
    </source>
</evidence>
<evidence type="ECO:0000256" key="2">
    <source>
        <dbReference type="SAM" id="SignalP"/>
    </source>
</evidence>
<protein>
    <submittedName>
        <fullName evidence="3">Uncharacterized protein</fullName>
    </submittedName>
</protein>
<feature type="signal peptide" evidence="2">
    <location>
        <begin position="1"/>
        <end position="15"/>
    </location>
</feature>
<proteinExistence type="predicted"/>
<evidence type="ECO:0000313" key="3">
    <source>
        <dbReference type="EMBL" id="TKW38715.1"/>
    </source>
</evidence>
<dbReference type="Proteomes" id="UP000298652">
    <property type="component" value="Chromosome 1"/>
</dbReference>
<feature type="compositionally biased region" description="Low complexity" evidence="1">
    <location>
        <begin position="113"/>
        <end position="123"/>
    </location>
</feature>
<gene>
    <name evidence="3" type="ORF">SEVIR_1G133900v2</name>
</gene>
<keyword evidence="2" id="KW-0732">Signal</keyword>
<name>A0A4U6W9Q4_SETVI</name>
<dbReference type="EMBL" id="CM016552">
    <property type="protein sequence ID" value="TKW38715.1"/>
    <property type="molecule type" value="Genomic_DNA"/>
</dbReference>
<feature type="region of interest" description="Disordered" evidence="1">
    <location>
        <begin position="87"/>
        <end position="129"/>
    </location>
</feature>